<dbReference type="RefSeq" id="WP_311502655.1">
    <property type="nucleotide sequence ID" value="NZ_JAVRHK010000003.1"/>
</dbReference>
<comment type="caution">
    <text evidence="3">The sequence shown here is derived from an EMBL/GenBank/DDBJ whole genome shotgun (WGS) entry which is preliminary data.</text>
</comment>
<accession>A0ABU3D454</accession>
<evidence type="ECO:0000313" key="3">
    <source>
        <dbReference type="EMBL" id="MDT0676319.1"/>
    </source>
</evidence>
<keyword evidence="4" id="KW-1185">Reference proteome</keyword>
<keyword evidence="1" id="KW-0732">Signal</keyword>
<feature type="domain" description="Secretion system C-terminal sorting" evidence="2">
    <location>
        <begin position="519"/>
        <end position="583"/>
    </location>
</feature>
<proteinExistence type="predicted"/>
<sequence length="586" mass="65700">MSTISCCAQLNISPSAIADHYIFVNNQVLYVQNEIHLEKNRNPSTEASIYLRNEAQLLQGEKEQNINKGNGLISLFQEGTSNAYDYNYWSLPVQNPGTSKNLNEIIFEPQDLTKSNKANLTAELDGTAEPLTISKRWIYSFSGDDYNDWKNIGDQFVLKPGEGFTMKGTNGVNRTVIYGVENNPGSEQRYDFRGIPNDGAYSIKILENQSLLVGNPYPSSLHLKNFLLNNPATTGIAYFWDSKENGKSHYLKDYEGGYGAYSPGANSYVPAIFKKYRGNGEIVNVTGENGAIIPREFIPVAQGFMLVGSEDGFVGFRNTYRIFKTEKSGISQFKAAYKNNNDEVIPNLRLNVEINNLYLRPLLLAFREDATTGKDWAMDAMVMNGIASDAGWLIDEDHYIINVRPYVPEEKIPLIVNMASEGEIIFSLQSLIALNPEKVVIYDAERNTYHNIKEENQRIVLSKGKFSERFFLIIEMPAIQEKEDPATPTEEIPAIPETSIFISPEEVQVLQNNKENVLQLKIPAKLQAQHINLFDIKGSKILSQTIPESEKAPTISTEGLSEGVYILNILSKGQKKISKKITIKKG</sequence>
<gene>
    <name evidence="3" type="ORF">RM539_06955</name>
</gene>
<dbReference type="EMBL" id="JAVRHK010000003">
    <property type="protein sequence ID" value="MDT0676319.1"/>
    <property type="molecule type" value="Genomic_DNA"/>
</dbReference>
<name>A0ABU3D454_9FLAO</name>
<dbReference type="Pfam" id="PF18962">
    <property type="entry name" value="Por_Secre_tail"/>
    <property type="match status" value="1"/>
</dbReference>
<evidence type="ECO:0000259" key="2">
    <source>
        <dbReference type="Pfam" id="PF18962"/>
    </source>
</evidence>
<dbReference type="InterPro" id="IPR026444">
    <property type="entry name" value="Secre_tail"/>
</dbReference>
<reference evidence="3 4" key="1">
    <citation type="submission" date="2023-09" db="EMBL/GenBank/DDBJ databases">
        <authorList>
            <person name="Rey-Velasco X."/>
        </authorList>
    </citation>
    <scope>NUCLEOTIDE SEQUENCE [LARGE SCALE GENOMIC DNA]</scope>
    <source>
        <strain evidence="3 4">F117</strain>
    </source>
</reference>
<dbReference type="Proteomes" id="UP001262582">
    <property type="component" value="Unassembled WGS sequence"/>
</dbReference>
<evidence type="ECO:0000313" key="4">
    <source>
        <dbReference type="Proteomes" id="UP001262582"/>
    </source>
</evidence>
<organism evidence="3 4">
    <name type="scientific">Autumnicola musiva</name>
    <dbReference type="NCBI Taxonomy" id="3075589"/>
    <lineage>
        <taxon>Bacteria</taxon>
        <taxon>Pseudomonadati</taxon>
        <taxon>Bacteroidota</taxon>
        <taxon>Flavobacteriia</taxon>
        <taxon>Flavobacteriales</taxon>
        <taxon>Flavobacteriaceae</taxon>
        <taxon>Autumnicola</taxon>
    </lineage>
</organism>
<protein>
    <submittedName>
        <fullName evidence="3">T9SS type A sorting domain-containing protein</fullName>
    </submittedName>
</protein>
<evidence type="ECO:0000256" key="1">
    <source>
        <dbReference type="ARBA" id="ARBA00022729"/>
    </source>
</evidence>
<dbReference type="NCBIfam" id="TIGR04183">
    <property type="entry name" value="Por_Secre_tail"/>
    <property type="match status" value="1"/>
</dbReference>